<proteinExistence type="predicted"/>
<accession>A0ABP1CPZ4</accession>
<feature type="region of interest" description="Disordered" evidence="1">
    <location>
        <begin position="221"/>
        <end position="247"/>
    </location>
</feature>
<organism evidence="2 3">
    <name type="scientific">Somion occarium</name>
    <dbReference type="NCBI Taxonomy" id="3059160"/>
    <lineage>
        <taxon>Eukaryota</taxon>
        <taxon>Fungi</taxon>
        <taxon>Dikarya</taxon>
        <taxon>Basidiomycota</taxon>
        <taxon>Agaricomycotina</taxon>
        <taxon>Agaricomycetes</taxon>
        <taxon>Polyporales</taxon>
        <taxon>Cerrenaceae</taxon>
        <taxon>Somion</taxon>
    </lineage>
</organism>
<evidence type="ECO:0000313" key="3">
    <source>
        <dbReference type="Proteomes" id="UP001497453"/>
    </source>
</evidence>
<evidence type="ECO:0000256" key="1">
    <source>
        <dbReference type="SAM" id="MobiDB-lite"/>
    </source>
</evidence>
<keyword evidence="3" id="KW-1185">Reference proteome</keyword>
<reference evidence="3" key="1">
    <citation type="submission" date="2024-04" db="EMBL/GenBank/DDBJ databases">
        <authorList>
            <person name="Shaw F."/>
            <person name="Minotto A."/>
        </authorList>
    </citation>
    <scope>NUCLEOTIDE SEQUENCE [LARGE SCALE GENOMIC DNA]</scope>
</reference>
<evidence type="ECO:0000313" key="2">
    <source>
        <dbReference type="EMBL" id="CAL1697758.1"/>
    </source>
</evidence>
<name>A0ABP1CPZ4_9APHY</name>
<dbReference type="EMBL" id="OZ037953">
    <property type="protein sequence ID" value="CAL1697758.1"/>
    <property type="molecule type" value="Genomic_DNA"/>
</dbReference>
<protein>
    <submittedName>
        <fullName evidence="2">Uncharacterized protein</fullName>
    </submittedName>
</protein>
<feature type="compositionally biased region" description="Basic and acidic residues" evidence="1">
    <location>
        <begin position="221"/>
        <end position="234"/>
    </location>
</feature>
<dbReference type="Proteomes" id="UP001497453">
    <property type="component" value="Chromosome 10"/>
</dbReference>
<feature type="compositionally biased region" description="Gly residues" evidence="1">
    <location>
        <begin position="139"/>
        <end position="153"/>
    </location>
</feature>
<feature type="region of interest" description="Disordered" evidence="1">
    <location>
        <begin position="130"/>
        <end position="167"/>
    </location>
</feature>
<feature type="region of interest" description="Disordered" evidence="1">
    <location>
        <begin position="1"/>
        <end position="26"/>
    </location>
</feature>
<gene>
    <name evidence="2" type="ORF">GFSPODELE1_LOCUS1839</name>
</gene>
<sequence>MRTMSSPKSNALEDDVGDIMTSGHKPPLHWAQAQAALPPHHRSTQDFRYTSIPLISNKSHCKSLKHFHDYHTHNMSDNKFNFAGTNPFAVQQPPEHHIHRDSEPLPGAGGVPGAAPDYDATQAVTNESREWQPNHEKGFGAGSETGAVVGGGQHSADPDDAPFREQGRDAFIEARPLDVKPTERGGVAIGGQDDLPEGHAKFADKVIGKTQKVAGKVMNKPELHEKGELREAGGKEAVLGQAQAPHD</sequence>